<reference evidence="2 4" key="3">
    <citation type="submission" date="2020-10" db="EMBL/GenBank/DDBJ databases">
        <title>Plasmid carrying two tetracycline resistance determinant.</title>
        <authorList>
            <person name="Yang Q."/>
        </authorList>
    </citation>
    <scope>NUCLEOTIDE SEQUENCE [LARGE SCALE GENOMIC DNA]</scope>
    <source>
        <strain evidence="2 4">T43</strain>
    </source>
</reference>
<proteinExistence type="predicted"/>
<dbReference type="Proteomes" id="UP000067698">
    <property type="component" value="Chromosome"/>
</dbReference>
<name>A0A0U4VZW0_9LACT</name>
<organism evidence="2 4">
    <name type="scientific">Aerococcus urinaeequi</name>
    <dbReference type="NCBI Taxonomy" id="51665"/>
    <lineage>
        <taxon>Bacteria</taxon>
        <taxon>Bacillati</taxon>
        <taxon>Bacillota</taxon>
        <taxon>Bacilli</taxon>
        <taxon>Lactobacillales</taxon>
        <taxon>Aerococcaceae</taxon>
        <taxon>Aerococcus</taxon>
    </lineage>
</organism>
<dbReference type="EMBL" id="CP063065">
    <property type="protein sequence ID" value="QOQ79190.1"/>
    <property type="molecule type" value="Genomic_DNA"/>
</dbReference>
<evidence type="ECO:0000313" key="2">
    <source>
        <dbReference type="EMBL" id="QOQ79190.1"/>
    </source>
</evidence>
<sequence length="167" mass="18801">MDKRKDTSASTKLYLATPFFNPDQVRRVEEATKALNANPTVGVVHFPFDHQYKDTSFDRDPEGIFGSFEWQVATYQNDLSAMNTADAGVFLYDVENVDDGTAFELGFMRAMHKPAIVVLLSENGLEGKELNLMIARGGTYFMTDINELATYDFNHFPTNPLPDMDVI</sequence>
<reference evidence="3" key="2">
    <citation type="submission" date="2016-01" db="EMBL/GenBank/DDBJ databases">
        <title>Six Aerococcus type strain genome sequencing and assembly using PacBio and Illumina Hiseq.</title>
        <authorList>
            <person name="Carkaci D."/>
            <person name="Dargis R."/>
            <person name="Nielsen X.C."/>
            <person name="Skovgaard O."/>
            <person name="Fuursted K."/>
            <person name="Christensen J.J."/>
        </authorList>
    </citation>
    <scope>NUCLEOTIDE SEQUENCE [LARGE SCALE GENOMIC DNA]</scope>
    <source>
        <strain evidence="3">CCUG28094</strain>
    </source>
</reference>
<dbReference type="InterPro" id="IPR007710">
    <property type="entry name" value="Nucleoside_deoxyribTrfase"/>
</dbReference>
<dbReference type="EMBL" id="CP014162">
    <property type="protein sequence ID" value="AMB97579.1"/>
    <property type="molecule type" value="Genomic_DNA"/>
</dbReference>
<dbReference type="KEGG" id="aui:APT62_09395"/>
<evidence type="ECO:0000313" key="1">
    <source>
        <dbReference type="EMBL" id="AMB97579.1"/>
    </source>
</evidence>
<protein>
    <submittedName>
        <fullName evidence="2">Nucleoside 2-deoxyribosyltransferase</fullName>
    </submittedName>
</protein>
<evidence type="ECO:0000313" key="3">
    <source>
        <dbReference type="Proteomes" id="UP000067698"/>
    </source>
</evidence>
<dbReference type="OrthoDB" id="397706at2"/>
<dbReference type="RefSeq" id="WP_026465570.1">
    <property type="nucleotide sequence ID" value="NZ_CANSXX010000018.1"/>
</dbReference>
<reference evidence="1 3" key="1">
    <citation type="journal article" date="2016" name="Genome Announc.">
        <title>Complete Genome Sequences of Aerococcus christensenii CCUG 28831T, Aerococcus sanguinicola CCUG 43001T, Aerococcus urinae CCUG 36881T, Aerococcus urinaeequi CCUG 28094T, Aerococcus urinaehominis CCUG 42038 BT, and Aerococcus viridans CCUG 4311T.</title>
        <authorList>
            <person name="Carkaci D."/>
            <person name="Dargis R."/>
            <person name="Nielsen X.C."/>
            <person name="Skovgaard O."/>
            <person name="Fuursted K."/>
            <person name="Christensen J.J."/>
        </authorList>
    </citation>
    <scope>NUCLEOTIDE SEQUENCE [LARGE SCALE GENOMIC DNA]</scope>
    <source>
        <strain evidence="1 3">CCUG28094</strain>
    </source>
</reference>
<dbReference type="SUPFAM" id="SSF52309">
    <property type="entry name" value="N-(deoxy)ribosyltransferase-like"/>
    <property type="match status" value="1"/>
</dbReference>
<gene>
    <name evidence="1" type="ORF">AWM74_04740</name>
    <name evidence="2" type="ORF">IMX20_00205</name>
</gene>
<accession>A0A0U4VZW0</accession>
<dbReference type="Gene3D" id="3.40.50.450">
    <property type="match status" value="1"/>
</dbReference>
<dbReference type="GO" id="GO:0016740">
    <property type="term" value="F:transferase activity"/>
    <property type="evidence" value="ECO:0007669"/>
    <property type="project" value="UniProtKB-KW"/>
</dbReference>
<dbReference type="Proteomes" id="UP000595091">
    <property type="component" value="Chromosome"/>
</dbReference>
<evidence type="ECO:0000313" key="4">
    <source>
        <dbReference type="Proteomes" id="UP000595091"/>
    </source>
</evidence>
<dbReference type="Pfam" id="PF05014">
    <property type="entry name" value="Nuc_deoxyrib_tr"/>
    <property type="match status" value="1"/>
</dbReference>
<dbReference type="GeneID" id="92866858"/>
<keyword evidence="2" id="KW-0808">Transferase</keyword>
<dbReference type="AlphaFoldDB" id="A0A0U4VZW0"/>